<dbReference type="Proteomes" id="UP001642483">
    <property type="component" value="Unassembled WGS sequence"/>
</dbReference>
<accession>A0ABP0F792</accession>
<evidence type="ECO:0000256" key="1">
    <source>
        <dbReference type="SAM" id="MobiDB-lite"/>
    </source>
</evidence>
<organism evidence="2 3">
    <name type="scientific">Clavelina lepadiformis</name>
    <name type="common">Light-bulb sea squirt</name>
    <name type="synonym">Ascidia lepadiformis</name>
    <dbReference type="NCBI Taxonomy" id="159417"/>
    <lineage>
        <taxon>Eukaryota</taxon>
        <taxon>Metazoa</taxon>
        <taxon>Chordata</taxon>
        <taxon>Tunicata</taxon>
        <taxon>Ascidiacea</taxon>
        <taxon>Aplousobranchia</taxon>
        <taxon>Clavelinidae</taxon>
        <taxon>Clavelina</taxon>
    </lineage>
</organism>
<dbReference type="PANTHER" id="PTHR46723:SF1">
    <property type="entry name" value="LEUCINE-RICH REPEAT AND IQ DOMAIN-CONTAINING PROTEIN 3"/>
    <property type="match status" value="1"/>
</dbReference>
<comment type="caution">
    <text evidence="2">The sequence shown here is derived from an EMBL/GenBank/DDBJ whole genome shotgun (WGS) entry which is preliminary data.</text>
</comment>
<sequence length="890" mass="101071">MESAAQQSFDANNFSPQPYAHRNALASAQSHRGNNLASRKGKKDDIIQSKYDTRLADAALRQAAEGGYLISPSRAFLLERCSTADQETQSLHKIEYLHLAHFHVRTLGYIQSCRHLKVCILHNNYLTRFSALENCPHLIRLDLHSNQITKLPDEPFWSQMQNLKILNLHDNGIGKLEYVQALAACPNLLALTLYDTPLSLKPNYRHHTVNSIWSLKALDHHVVGDDEIIEDALFSKRFSAMNPRLYVELCPKEIEPAQLRTLEIEMQVVRKILSDINKRFVRGSPVVVIQRWVRGHLCRKKRNISYFKVCEKMRKLNIFAHETPSESHGGEAFSLDYDTYLKNRRPGSKTPSASTTLTHHCADTPNKAAIADDKEILPYPKDDDFDLKLLPPSLHINLAKLHQNALRSFDNSPDEQNITIHVHKEIDLPPQSLFSKPLSLSFEKQKVEKASKPLNAPLTAPASALKAQRKEPVTVQQMLGPQNDLVHHVLAEPHPVFGTLVEGGNSHREVGIQFEGDEEIPNHDWRIHDKTFQVSGGRPIIAELDPVQDKVLMNREAGRDVRDALDYWHDQELLKPKPQAKRTKPPPRLKDHVSLATLVAVSKAYRDRDKTDNIATKVDRVMKVQQERMQAKQIVSAFKDEKRTAALNQRQEDRLRIAEAIQQFDANKATYLEYAQERKERALQRHQNRHQELMFAADFGNQHMSVSNALIRHDRQAAKDDVRMQKGQLVDGIKLQLSEQADLVRRYMEHKQLMRQMAGAQDKSKIETRLLQEANDRIMTTRQRVAGKKARKAAIQAYQHSLPATAQPGPWPLVVSRNIVSVPSKGPAKTSLPELQDAKQTTAFSGETIEADFANDAAQFELPPMFYPSTNDDFASRQMQPMSSSVALQS</sequence>
<dbReference type="EMBL" id="CAWYQH010000002">
    <property type="protein sequence ID" value="CAK8673953.1"/>
    <property type="molecule type" value="Genomic_DNA"/>
</dbReference>
<dbReference type="InterPro" id="IPR032675">
    <property type="entry name" value="LRR_dom_sf"/>
</dbReference>
<dbReference type="Gene3D" id="3.80.10.10">
    <property type="entry name" value="Ribonuclease Inhibitor"/>
    <property type="match status" value="1"/>
</dbReference>
<proteinExistence type="predicted"/>
<name>A0ABP0F792_CLALP</name>
<dbReference type="InterPro" id="IPR052859">
    <property type="entry name" value="LRR-IQ_domain_protein"/>
</dbReference>
<gene>
    <name evidence="2" type="ORF">CVLEPA_LOCUS3683</name>
</gene>
<protein>
    <recommendedName>
        <fullName evidence="4">Leucine-rich repeat and IQ domain-containing protein 3</fullName>
    </recommendedName>
</protein>
<dbReference type="SUPFAM" id="SSF52058">
    <property type="entry name" value="L domain-like"/>
    <property type="match status" value="1"/>
</dbReference>
<dbReference type="PANTHER" id="PTHR46723">
    <property type="entry name" value="LEUCINE-RICH REPEAT AND IQ DOMAIN-CONTAINING PROTEIN 3"/>
    <property type="match status" value="1"/>
</dbReference>
<evidence type="ECO:0000313" key="2">
    <source>
        <dbReference type="EMBL" id="CAK8673953.1"/>
    </source>
</evidence>
<reference evidence="2 3" key="1">
    <citation type="submission" date="2024-02" db="EMBL/GenBank/DDBJ databases">
        <authorList>
            <person name="Daric V."/>
            <person name="Darras S."/>
        </authorList>
    </citation>
    <scope>NUCLEOTIDE SEQUENCE [LARGE SCALE GENOMIC DNA]</scope>
</reference>
<feature type="region of interest" description="Disordered" evidence="1">
    <location>
        <begin position="869"/>
        <end position="890"/>
    </location>
</feature>
<keyword evidence="3" id="KW-1185">Reference proteome</keyword>
<evidence type="ECO:0008006" key="4">
    <source>
        <dbReference type="Google" id="ProtNLM"/>
    </source>
</evidence>
<evidence type="ECO:0000313" key="3">
    <source>
        <dbReference type="Proteomes" id="UP001642483"/>
    </source>
</evidence>
<dbReference type="PROSITE" id="PS51450">
    <property type="entry name" value="LRR"/>
    <property type="match status" value="2"/>
</dbReference>
<dbReference type="InterPro" id="IPR001611">
    <property type="entry name" value="Leu-rich_rpt"/>
</dbReference>